<evidence type="ECO:0000313" key="2">
    <source>
        <dbReference type="EMBL" id="MBB6479234.1"/>
    </source>
</evidence>
<evidence type="ECO:0000259" key="1">
    <source>
        <dbReference type="Pfam" id="PF10988"/>
    </source>
</evidence>
<dbReference type="AlphaFoldDB" id="A0A841R2I2"/>
<dbReference type="PROSITE" id="PS51257">
    <property type="entry name" value="PROKAR_LIPOPROTEIN"/>
    <property type="match status" value="1"/>
</dbReference>
<dbReference type="InterPro" id="IPR021255">
    <property type="entry name" value="DUF2807"/>
</dbReference>
<organism evidence="2 3">
    <name type="scientific">Spirochaeta isovalerica</name>
    <dbReference type="NCBI Taxonomy" id="150"/>
    <lineage>
        <taxon>Bacteria</taxon>
        <taxon>Pseudomonadati</taxon>
        <taxon>Spirochaetota</taxon>
        <taxon>Spirochaetia</taxon>
        <taxon>Spirochaetales</taxon>
        <taxon>Spirochaetaceae</taxon>
        <taxon>Spirochaeta</taxon>
    </lineage>
</organism>
<keyword evidence="3" id="KW-1185">Reference proteome</keyword>
<evidence type="ECO:0000313" key="3">
    <source>
        <dbReference type="Proteomes" id="UP000587760"/>
    </source>
</evidence>
<sequence length="240" mass="25186">MTYLKISSAILLLLILLSGCALFGIRGSGYLVTNTYALDNFTSVSVDSTCDVKVMRGDYFTVQITVDDNILPYVETYVSGNILHIELASGYSYQSMDFSATVVLPQLTYLEVDGVSSAEVSGFSSTGTFRAVIEGVSSAEIDFISSQDMSCEVKGTSYLKITSLSSIGNLNLVCDGVSTADLRGVAMTGGTVLVDGVSDAYINASGWLNGNVAGLSTLYYTGSPNLGSLVISGGSSLNHL</sequence>
<comment type="caution">
    <text evidence="2">The sequence shown here is derived from an EMBL/GenBank/DDBJ whole genome shotgun (WGS) entry which is preliminary data.</text>
</comment>
<dbReference type="EMBL" id="JACHGJ010000001">
    <property type="protein sequence ID" value="MBB6479234.1"/>
    <property type="molecule type" value="Genomic_DNA"/>
</dbReference>
<dbReference type="Gene3D" id="2.160.20.120">
    <property type="match status" value="1"/>
</dbReference>
<protein>
    <recommendedName>
        <fullName evidence="1">Putative auto-transporter adhesin head GIN domain-containing protein</fullName>
    </recommendedName>
</protein>
<feature type="domain" description="Putative auto-transporter adhesin head GIN" evidence="1">
    <location>
        <begin position="40"/>
        <end position="224"/>
    </location>
</feature>
<dbReference type="Proteomes" id="UP000587760">
    <property type="component" value="Unassembled WGS sequence"/>
</dbReference>
<name>A0A841R2I2_9SPIO</name>
<accession>A0A841R2I2</accession>
<dbReference type="RefSeq" id="WP_184744226.1">
    <property type="nucleotide sequence ID" value="NZ_JACHGJ010000001.1"/>
</dbReference>
<proteinExistence type="predicted"/>
<dbReference type="Pfam" id="PF10988">
    <property type="entry name" value="DUF2807"/>
    <property type="match status" value="1"/>
</dbReference>
<reference evidence="2 3" key="1">
    <citation type="submission" date="2020-08" db="EMBL/GenBank/DDBJ databases">
        <title>Genomic Encyclopedia of Type Strains, Phase IV (KMG-IV): sequencing the most valuable type-strain genomes for metagenomic binning, comparative biology and taxonomic classification.</title>
        <authorList>
            <person name="Goeker M."/>
        </authorList>
    </citation>
    <scope>NUCLEOTIDE SEQUENCE [LARGE SCALE GENOMIC DNA]</scope>
    <source>
        <strain evidence="2 3">DSM 2461</strain>
    </source>
</reference>
<gene>
    <name evidence="2" type="ORF">HNR50_000867</name>
</gene>